<dbReference type="Proteomes" id="UP000315750">
    <property type="component" value="Chromosome"/>
</dbReference>
<dbReference type="EMBL" id="CP036278">
    <property type="protein sequence ID" value="QDU57009.1"/>
    <property type="molecule type" value="Genomic_DNA"/>
</dbReference>
<dbReference type="InterPro" id="IPR050090">
    <property type="entry name" value="Tyrosine_recombinase_XerCD"/>
</dbReference>
<dbReference type="AlphaFoldDB" id="A0A518AQL3"/>
<dbReference type="Pfam" id="PF00589">
    <property type="entry name" value="Phage_integrase"/>
    <property type="match status" value="1"/>
</dbReference>
<dbReference type="InterPro" id="IPR002104">
    <property type="entry name" value="Integrase_catalytic"/>
</dbReference>
<dbReference type="GO" id="GO:0015074">
    <property type="term" value="P:DNA integration"/>
    <property type="evidence" value="ECO:0007669"/>
    <property type="project" value="InterPro"/>
</dbReference>
<dbReference type="KEGG" id="amuc:Pan181_32210"/>
<dbReference type="PANTHER" id="PTHR30349">
    <property type="entry name" value="PHAGE INTEGRASE-RELATED"/>
    <property type="match status" value="1"/>
</dbReference>
<dbReference type="PANTHER" id="PTHR30349:SF64">
    <property type="entry name" value="PROPHAGE INTEGRASE INTD-RELATED"/>
    <property type="match status" value="1"/>
</dbReference>
<protein>
    <submittedName>
        <fullName evidence="3">Site-specific tyrosine recombinase XerC</fullName>
    </submittedName>
</protein>
<feature type="domain" description="Tyr recombinase" evidence="2">
    <location>
        <begin position="81"/>
        <end position="278"/>
    </location>
</feature>
<keyword evidence="4" id="KW-1185">Reference proteome</keyword>
<reference evidence="3 4" key="1">
    <citation type="submission" date="2019-02" db="EMBL/GenBank/DDBJ databases">
        <title>Deep-cultivation of Planctomycetes and their phenomic and genomic characterization uncovers novel biology.</title>
        <authorList>
            <person name="Wiegand S."/>
            <person name="Jogler M."/>
            <person name="Boedeker C."/>
            <person name="Pinto D."/>
            <person name="Vollmers J."/>
            <person name="Rivas-Marin E."/>
            <person name="Kohn T."/>
            <person name="Peeters S.H."/>
            <person name="Heuer A."/>
            <person name="Rast P."/>
            <person name="Oberbeckmann S."/>
            <person name="Bunk B."/>
            <person name="Jeske O."/>
            <person name="Meyerdierks A."/>
            <person name="Storesund J.E."/>
            <person name="Kallscheuer N."/>
            <person name="Luecker S."/>
            <person name="Lage O.M."/>
            <person name="Pohl T."/>
            <person name="Merkel B.J."/>
            <person name="Hornburger P."/>
            <person name="Mueller R.-W."/>
            <person name="Bruemmer F."/>
            <person name="Labrenz M."/>
            <person name="Spormann A.M."/>
            <person name="Op den Camp H."/>
            <person name="Overmann J."/>
            <person name="Amann R."/>
            <person name="Jetten M.S.M."/>
            <person name="Mascher T."/>
            <person name="Medema M.H."/>
            <person name="Devos D.P."/>
            <person name="Kaster A.-K."/>
            <person name="Ovreas L."/>
            <person name="Rohde M."/>
            <person name="Galperin M.Y."/>
            <person name="Jogler C."/>
        </authorList>
    </citation>
    <scope>NUCLEOTIDE SEQUENCE [LARGE SCALE GENOMIC DNA]</scope>
    <source>
        <strain evidence="3 4">Pan181</strain>
    </source>
</reference>
<keyword evidence="1" id="KW-0233">DNA recombination</keyword>
<name>A0A518AQL3_9BACT</name>
<dbReference type="OrthoDB" id="266605at2"/>
<dbReference type="InterPro" id="IPR013762">
    <property type="entry name" value="Integrase-like_cat_sf"/>
</dbReference>
<dbReference type="InterPro" id="IPR011010">
    <property type="entry name" value="DNA_brk_join_enz"/>
</dbReference>
<proteinExistence type="predicted"/>
<evidence type="ECO:0000256" key="1">
    <source>
        <dbReference type="ARBA" id="ARBA00023172"/>
    </source>
</evidence>
<dbReference type="RefSeq" id="WP_145247876.1">
    <property type="nucleotide sequence ID" value="NZ_CP036278.1"/>
</dbReference>
<dbReference type="SUPFAM" id="SSF56349">
    <property type="entry name" value="DNA breaking-rejoining enzymes"/>
    <property type="match status" value="1"/>
</dbReference>
<evidence type="ECO:0000259" key="2">
    <source>
        <dbReference type="PROSITE" id="PS51898"/>
    </source>
</evidence>
<dbReference type="PROSITE" id="PS51898">
    <property type="entry name" value="TYR_RECOMBINASE"/>
    <property type="match status" value="1"/>
</dbReference>
<gene>
    <name evidence="3" type="ORF">Pan181_32210</name>
</gene>
<accession>A0A518AQL3</accession>
<dbReference type="GO" id="GO:0006310">
    <property type="term" value="P:DNA recombination"/>
    <property type="evidence" value="ECO:0007669"/>
    <property type="project" value="UniProtKB-KW"/>
</dbReference>
<dbReference type="GO" id="GO:0003677">
    <property type="term" value="F:DNA binding"/>
    <property type="evidence" value="ECO:0007669"/>
    <property type="project" value="InterPro"/>
</dbReference>
<evidence type="ECO:0000313" key="4">
    <source>
        <dbReference type="Proteomes" id="UP000315750"/>
    </source>
</evidence>
<dbReference type="Gene3D" id="1.10.443.10">
    <property type="entry name" value="Intergrase catalytic core"/>
    <property type="match status" value="1"/>
</dbReference>
<evidence type="ECO:0000313" key="3">
    <source>
        <dbReference type="EMBL" id="QDU57009.1"/>
    </source>
</evidence>
<sequence length="299" mass="32976">MIVTIADLNTGRVSAFAAELRKPKTVELKDGDTEERKVSEATVTSHLRHLKAVARWAHNQELLPKVPKFDMPRKASGAQRMKGRPITLEEFERMIEATAGVVGENAAESWKLLLRGLWTSGLRLSECVNLRWDYTPDGLCVVLNGKQSVLAFDAGSQKSGRVQHVPLAPEAVELLEPLQRKAGFVFNPQRRNGTPMARHALKIGKTISKIGKAAGVVTDPAKKKTATAHDLRRAFGSRWSKLVMPAALKDLMRHSSIETTMTYYVQQSAQVAAAELWDVRGTTLGTNADKETAEEQKTT</sequence>
<organism evidence="3 4">
    <name type="scientific">Aeoliella mucimassa</name>
    <dbReference type="NCBI Taxonomy" id="2527972"/>
    <lineage>
        <taxon>Bacteria</taxon>
        <taxon>Pseudomonadati</taxon>
        <taxon>Planctomycetota</taxon>
        <taxon>Planctomycetia</taxon>
        <taxon>Pirellulales</taxon>
        <taxon>Lacipirellulaceae</taxon>
        <taxon>Aeoliella</taxon>
    </lineage>
</organism>